<name>A0A2H0YUK5_9BACT</name>
<organism evidence="3 4">
    <name type="scientific">Candidatus Kerfeldbacteria bacterium CG08_land_8_20_14_0_20_42_7</name>
    <dbReference type="NCBI Taxonomy" id="2014245"/>
    <lineage>
        <taxon>Bacteria</taxon>
        <taxon>Candidatus Kerfeldiibacteriota</taxon>
    </lineage>
</organism>
<dbReference type="AlphaFoldDB" id="A0A2H0YUK5"/>
<comment type="caution">
    <text evidence="3">The sequence shown here is derived from an EMBL/GenBank/DDBJ whole genome shotgun (WGS) entry which is preliminary data.</text>
</comment>
<evidence type="ECO:0000313" key="3">
    <source>
        <dbReference type="EMBL" id="PIS41979.1"/>
    </source>
</evidence>
<dbReference type="InterPro" id="IPR011006">
    <property type="entry name" value="CheY-like_superfamily"/>
</dbReference>
<keyword evidence="1" id="KW-0597">Phosphoprotein</keyword>
<sequence>MADQQVIKVALIEDDHMLSDMYKIKFEKEGFAIATAADGAEGLEVVEKEQPDIILLDVIM</sequence>
<gene>
    <name evidence="3" type="ORF">COT25_00215</name>
</gene>
<protein>
    <submittedName>
        <fullName evidence="3">Response regulator</fullName>
    </submittedName>
</protein>
<dbReference type="Gene3D" id="3.40.50.2300">
    <property type="match status" value="1"/>
</dbReference>
<feature type="domain" description="Response regulatory" evidence="2">
    <location>
        <begin position="8"/>
        <end position="60"/>
    </location>
</feature>
<dbReference type="GO" id="GO:0000160">
    <property type="term" value="P:phosphorelay signal transduction system"/>
    <property type="evidence" value="ECO:0007669"/>
    <property type="project" value="InterPro"/>
</dbReference>
<feature type="non-terminal residue" evidence="3">
    <location>
        <position position="60"/>
    </location>
</feature>
<evidence type="ECO:0000256" key="1">
    <source>
        <dbReference type="PROSITE-ProRule" id="PRU00169"/>
    </source>
</evidence>
<dbReference type="PROSITE" id="PS50110">
    <property type="entry name" value="RESPONSE_REGULATORY"/>
    <property type="match status" value="1"/>
</dbReference>
<reference evidence="4" key="1">
    <citation type="submission" date="2017-09" db="EMBL/GenBank/DDBJ databases">
        <title>Depth-based differentiation of microbial function through sediment-hosted aquifers and enrichment of novel symbionts in the deep terrestrial subsurface.</title>
        <authorList>
            <person name="Probst A.J."/>
            <person name="Ladd B."/>
            <person name="Jarett J.K."/>
            <person name="Geller-Mcgrath D.E."/>
            <person name="Sieber C.M.K."/>
            <person name="Emerson J.B."/>
            <person name="Anantharaman K."/>
            <person name="Thomas B.C."/>
            <person name="Malmstrom R."/>
            <person name="Stieglmeier M."/>
            <person name="Klingl A."/>
            <person name="Woyke T."/>
            <person name="Ryan C.M."/>
            <person name="Banfield J.F."/>
        </authorList>
    </citation>
    <scope>NUCLEOTIDE SEQUENCE [LARGE SCALE GENOMIC DNA]</scope>
</reference>
<dbReference type="Proteomes" id="UP000228711">
    <property type="component" value="Unassembled WGS sequence"/>
</dbReference>
<feature type="modified residue" description="4-aspartylphosphate" evidence="1">
    <location>
        <position position="57"/>
    </location>
</feature>
<dbReference type="SUPFAM" id="SSF52172">
    <property type="entry name" value="CheY-like"/>
    <property type="match status" value="1"/>
</dbReference>
<proteinExistence type="predicted"/>
<dbReference type="Pfam" id="PF00072">
    <property type="entry name" value="Response_reg"/>
    <property type="match status" value="1"/>
</dbReference>
<evidence type="ECO:0000313" key="4">
    <source>
        <dbReference type="Proteomes" id="UP000228711"/>
    </source>
</evidence>
<dbReference type="InterPro" id="IPR001789">
    <property type="entry name" value="Sig_transdc_resp-reg_receiver"/>
</dbReference>
<dbReference type="EMBL" id="PEXV01000009">
    <property type="protein sequence ID" value="PIS41979.1"/>
    <property type="molecule type" value="Genomic_DNA"/>
</dbReference>
<accession>A0A2H0YUK5</accession>
<evidence type="ECO:0000259" key="2">
    <source>
        <dbReference type="PROSITE" id="PS50110"/>
    </source>
</evidence>